<protein>
    <submittedName>
        <fullName evidence="2">Uncharacterized protein</fullName>
    </submittedName>
</protein>
<gene>
    <name evidence="2" type="ORF">GNI_153740</name>
</gene>
<dbReference type="AlphaFoldDB" id="A0A023AZD6"/>
<feature type="compositionally biased region" description="Acidic residues" evidence="1">
    <location>
        <begin position="133"/>
        <end position="155"/>
    </location>
</feature>
<evidence type="ECO:0000256" key="1">
    <source>
        <dbReference type="SAM" id="MobiDB-lite"/>
    </source>
</evidence>
<dbReference type="RefSeq" id="XP_011132839.1">
    <property type="nucleotide sequence ID" value="XM_011134537.1"/>
</dbReference>
<feature type="region of interest" description="Disordered" evidence="1">
    <location>
        <begin position="116"/>
        <end position="155"/>
    </location>
</feature>
<proteinExistence type="predicted"/>
<sequence length="232" mass="25685">MRTLKSGASGLRRFDLLLMVRRLYGGRTMMDDYVARVVTIHARGGEATFLALGPKAVAGLSGVGPGWFRRYHRMILWSPKGAPANDPRAEAALVSARLRFVKHEYKALDEVGLEGNDPELVYSEGDDPKGDDPEGDDPEGDDPEGDDPEGDDPEENEMLMVMSRPVYKTELKELQLMPKDWWTVVKRSAVVKPTGKHLDSTTTMNSTTTMSPSTSSNVTLKSWEEIEMDVLG</sequence>
<dbReference type="Proteomes" id="UP000019763">
    <property type="component" value="Unassembled WGS sequence"/>
</dbReference>
<evidence type="ECO:0000313" key="3">
    <source>
        <dbReference type="Proteomes" id="UP000019763"/>
    </source>
</evidence>
<dbReference type="GeneID" id="22915332"/>
<dbReference type="EMBL" id="AFNH02001147">
    <property type="protein sequence ID" value="EZG44022.1"/>
    <property type="molecule type" value="Genomic_DNA"/>
</dbReference>
<feature type="region of interest" description="Disordered" evidence="1">
    <location>
        <begin position="196"/>
        <end position="217"/>
    </location>
</feature>
<name>A0A023AZD6_GRENI</name>
<dbReference type="VEuPathDB" id="CryptoDB:GNI_153740"/>
<comment type="caution">
    <text evidence="2">The sequence shown here is derived from an EMBL/GenBank/DDBJ whole genome shotgun (WGS) entry which is preliminary data.</text>
</comment>
<reference evidence="2" key="1">
    <citation type="submission" date="2013-12" db="EMBL/GenBank/DDBJ databases">
        <authorList>
            <person name="Omoto C.K."/>
            <person name="Sibley D."/>
            <person name="Venepally P."/>
            <person name="Hadjithomas M."/>
            <person name="Karamycheva S."/>
            <person name="Brunk B."/>
            <person name="Roos D."/>
            <person name="Caler E."/>
            <person name="Lorenzi H."/>
        </authorList>
    </citation>
    <scope>NUCLEOTIDE SEQUENCE</scope>
</reference>
<evidence type="ECO:0000313" key="2">
    <source>
        <dbReference type="EMBL" id="EZG44022.1"/>
    </source>
</evidence>
<feature type="compositionally biased region" description="Low complexity" evidence="1">
    <location>
        <begin position="200"/>
        <end position="217"/>
    </location>
</feature>
<keyword evidence="3" id="KW-1185">Reference proteome</keyword>
<accession>A0A023AZD6</accession>
<organism evidence="2 3">
    <name type="scientific">Gregarina niphandrodes</name>
    <name type="common">Septate eugregarine</name>
    <dbReference type="NCBI Taxonomy" id="110365"/>
    <lineage>
        <taxon>Eukaryota</taxon>
        <taxon>Sar</taxon>
        <taxon>Alveolata</taxon>
        <taxon>Apicomplexa</taxon>
        <taxon>Conoidasida</taxon>
        <taxon>Gregarinasina</taxon>
        <taxon>Eugregarinorida</taxon>
        <taxon>Gregarinidae</taxon>
        <taxon>Gregarina</taxon>
    </lineage>
</organism>